<feature type="non-terminal residue" evidence="3">
    <location>
        <position position="1"/>
    </location>
</feature>
<feature type="non-terminal residue" evidence="3">
    <location>
        <position position="647"/>
    </location>
</feature>
<sequence length="647" mass="73181">DLARWKSRRRSASQDLIKKEAERKKMERLLSGDGTNERRKSIKTYREIVEEKERRERELHEAYKNAKSQEEAESILQQYIERFTISEAVLERLQMPKILERSHSVEPNSPLKDPNPLRYLRQQSLPAPKFTATIEATIVPSAELEPSGSTGRTSPNKSIVSKAVPMLTPKPYSQPKNTQEVLKNFKVDGKVSMNGENFNGVEEKDKECTTVIFTPSPSRSLKCDGVARGDRPSIELKKDPARVELGLQRPATQSVHKEPTACPVEADTATSKQVEASPGSAGPMSLACPSPDQKQFKSTAACASPVVKRLEFLPSPVPSEEAASNEKDVKKPEMEQQKEAEFPTTPEVMKPKALEQEGSVVLPFLMKLPKTSQVSLQNSGLQADSDSGDKSHLGFPSRKHFNFWSWDPEEERKRQERWQHEQERLLQEKYQKEQDKLKEEWEKAQREVEEEERRYYEEERKIIEDTVVPFIVSSNSAELLSSSSSATEGNKTGSTTDSNISPEEGKQKEDPRQKKLLWAQDSMPSLKSKENELWQEKRSGNKVLSGHPETDILKRGEQEQQVLVTEHSSPARLNLPLTQDISWNQQLLTKQSPHHTEDIRQRPFVGQSAGQQPSSTAEMRRSGYHENFRSGPSSPCSPAAPSQSPNR</sequence>
<dbReference type="AlphaFoldDB" id="A0A093C936"/>
<feature type="region of interest" description="Disordered" evidence="1">
    <location>
        <begin position="313"/>
        <end position="354"/>
    </location>
</feature>
<feature type="compositionally biased region" description="Low complexity" evidence="1">
    <location>
        <begin position="632"/>
        <end position="647"/>
    </location>
</feature>
<dbReference type="PANTHER" id="PTHR15551:SF3">
    <property type="entry name" value="LIM AND CALPONIN HOMOLOGY DOMAINS-CONTAINING PROTEIN 1"/>
    <property type="match status" value="1"/>
</dbReference>
<dbReference type="GO" id="GO:0001725">
    <property type="term" value="C:stress fiber"/>
    <property type="evidence" value="ECO:0007669"/>
    <property type="project" value="TreeGrafter"/>
</dbReference>
<feature type="compositionally biased region" description="Polar residues" evidence="1">
    <location>
        <begin position="608"/>
        <end position="617"/>
    </location>
</feature>
<organism evidence="3 4">
    <name type="scientific">Pterocles gutturalis</name>
    <name type="common">yellow-throated sandgrouse</name>
    <dbReference type="NCBI Taxonomy" id="240206"/>
    <lineage>
        <taxon>Eukaryota</taxon>
        <taxon>Metazoa</taxon>
        <taxon>Chordata</taxon>
        <taxon>Craniata</taxon>
        <taxon>Vertebrata</taxon>
        <taxon>Euteleostomi</taxon>
        <taxon>Archelosauria</taxon>
        <taxon>Archosauria</taxon>
        <taxon>Dinosauria</taxon>
        <taxon>Saurischia</taxon>
        <taxon>Theropoda</taxon>
        <taxon>Coelurosauria</taxon>
        <taxon>Aves</taxon>
        <taxon>Neognathae</taxon>
        <taxon>Neoaves</taxon>
        <taxon>Columbimorphae</taxon>
        <taxon>Pterocliformes</taxon>
        <taxon>Pteroclidae</taxon>
        <taxon>Pterocles</taxon>
    </lineage>
</organism>
<dbReference type="PANTHER" id="PTHR15551">
    <property type="entry name" value="LIM DOMAIN ONLY 7"/>
    <property type="match status" value="1"/>
</dbReference>
<feature type="compositionally biased region" description="Polar residues" evidence="1">
    <location>
        <begin position="487"/>
        <end position="501"/>
    </location>
</feature>
<feature type="region of interest" description="Disordered" evidence="1">
    <location>
        <begin position="373"/>
        <end position="394"/>
    </location>
</feature>
<proteinExistence type="predicted"/>
<feature type="region of interest" description="Disordered" evidence="1">
    <location>
        <begin position="586"/>
        <end position="647"/>
    </location>
</feature>
<dbReference type="GO" id="GO:0032034">
    <property type="term" value="F:myosin II head/neck binding"/>
    <property type="evidence" value="ECO:0007669"/>
    <property type="project" value="TreeGrafter"/>
</dbReference>
<gene>
    <name evidence="3" type="ORF">N339_08916</name>
</gene>
<feature type="region of interest" description="Disordered" evidence="1">
    <location>
        <begin position="240"/>
        <end position="293"/>
    </location>
</feature>
<feature type="compositionally biased region" description="Basic and acidic residues" evidence="1">
    <location>
        <begin position="16"/>
        <end position="40"/>
    </location>
</feature>
<keyword evidence="4" id="KW-1185">Reference proteome</keyword>
<feature type="region of interest" description="Disordered" evidence="1">
    <location>
        <begin position="1"/>
        <end position="40"/>
    </location>
</feature>
<evidence type="ECO:0000259" key="2">
    <source>
        <dbReference type="Pfam" id="PF15949"/>
    </source>
</evidence>
<feature type="compositionally biased region" description="Basic and acidic residues" evidence="1">
    <location>
        <begin position="548"/>
        <end position="558"/>
    </location>
</feature>
<evidence type="ECO:0000313" key="3">
    <source>
        <dbReference type="EMBL" id="KFV09519.1"/>
    </source>
</evidence>
<feature type="region of interest" description="Disordered" evidence="1">
    <location>
        <begin position="433"/>
        <end position="455"/>
    </location>
</feature>
<dbReference type="InterPro" id="IPR031865">
    <property type="entry name" value="DUF4757"/>
</dbReference>
<protein>
    <submittedName>
        <fullName evidence="3">LIM and calponin homology domains-containing protein 1</fullName>
    </submittedName>
</protein>
<feature type="region of interest" description="Disordered" evidence="1">
    <location>
        <begin position="476"/>
        <end position="567"/>
    </location>
</feature>
<dbReference type="GO" id="GO:0051496">
    <property type="term" value="P:positive regulation of stress fiber assembly"/>
    <property type="evidence" value="ECO:0007669"/>
    <property type="project" value="TreeGrafter"/>
</dbReference>
<dbReference type="Pfam" id="PF15949">
    <property type="entry name" value="DUF4757"/>
    <property type="match status" value="1"/>
</dbReference>
<name>A0A093C936_9AVES</name>
<feature type="compositionally biased region" description="Basic and acidic residues" evidence="1">
    <location>
        <begin position="618"/>
        <end position="628"/>
    </location>
</feature>
<feature type="compositionally biased region" description="Basic residues" evidence="1">
    <location>
        <begin position="1"/>
        <end position="11"/>
    </location>
</feature>
<feature type="domain" description="DUF4757" evidence="2">
    <location>
        <begin position="1"/>
        <end position="51"/>
    </location>
</feature>
<feature type="compositionally biased region" description="Low complexity" evidence="1">
    <location>
        <begin position="476"/>
        <end position="486"/>
    </location>
</feature>
<feature type="compositionally biased region" description="Polar residues" evidence="1">
    <location>
        <begin position="373"/>
        <end position="385"/>
    </location>
</feature>
<evidence type="ECO:0000256" key="1">
    <source>
        <dbReference type="SAM" id="MobiDB-lite"/>
    </source>
</evidence>
<feature type="compositionally biased region" description="Basic and acidic residues" evidence="1">
    <location>
        <begin position="527"/>
        <end position="539"/>
    </location>
</feature>
<evidence type="ECO:0000313" key="4">
    <source>
        <dbReference type="Proteomes" id="UP000053149"/>
    </source>
</evidence>
<dbReference type="EMBL" id="KL236996">
    <property type="protein sequence ID" value="KFV09519.1"/>
    <property type="molecule type" value="Genomic_DNA"/>
</dbReference>
<feature type="compositionally biased region" description="Basic and acidic residues" evidence="1">
    <location>
        <begin position="503"/>
        <end position="513"/>
    </location>
</feature>
<reference evidence="3 4" key="1">
    <citation type="submission" date="2014-04" db="EMBL/GenBank/DDBJ databases">
        <title>Genome evolution of avian class.</title>
        <authorList>
            <person name="Zhang G."/>
            <person name="Li C."/>
        </authorList>
    </citation>
    <scope>NUCLEOTIDE SEQUENCE [LARGE SCALE GENOMIC DNA]</scope>
    <source>
        <strain evidence="3">BGI_N339</strain>
    </source>
</reference>
<accession>A0A093C936</accession>
<dbReference type="Proteomes" id="UP000053149">
    <property type="component" value="Unassembled WGS sequence"/>
</dbReference>
<dbReference type="GO" id="GO:0051893">
    <property type="term" value="P:regulation of focal adhesion assembly"/>
    <property type="evidence" value="ECO:0007669"/>
    <property type="project" value="TreeGrafter"/>
</dbReference>
<feature type="compositionally biased region" description="Basic and acidic residues" evidence="1">
    <location>
        <begin position="324"/>
        <end position="341"/>
    </location>
</feature>